<dbReference type="InterPro" id="IPR020045">
    <property type="entry name" value="DNA_polI_H3TH"/>
</dbReference>
<dbReference type="InterPro" id="IPR020046">
    <property type="entry name" value="5-3_exonucl_a-hlix_arch_N"/>
</dbReference>
<dbReference type="SUPFAM" id="SSF88723">
    <property type="entry name" value="PIN domain-like"/>
    <property type="match status" value="1"/>
</dbReference>
<dbReference type="Proteomes" id="UP001530293">
    <property type="component" value="Unassembled WGS sequence"/>
</dbReference>
<dbReference type="SUPFAM" id="SSF56672">
    <property type="entry name" value="DNA/RNA polymerases"/>
    <property type="match status" value="1"/>
</dbReference>
<feature type="compositionally biased region" description="Basic and acidic residues" evidence="4">
    <location>
        <begin position="394"/>
        <end position="407"/>
    </location>
</feature>
<dbReference type="InterPro" id="IPR043502">
    <property type="entry name" value="DNA/RNA_pol_sf"/>
</dbReference>
<dbReference type="PANTHER" id="PTHR42646">
    <property type="entry name" value="FLAP ENDONUCLEASE XNI"/>
    <property type="match status" value="1"/>
</dbReference>
<keyword evidence="3" id="KW-0238">DNA-binding</keyword>
<accession>A0ABD3ME11</accession>
<evidence type="ECO:0000313" key="7">
    <source>
        <dbReference type="Proteomes" id="UP001530293"/>
    </source>
</evidence>
<evidence type="ECO:0000256" key="1">
    <source>
        <dbReference type="ARBA" id="ARBA00022722"/>
    </source>
</evidence>
<feature type="domain" description="5'-3' exonuclease" evidence="5">
    <location>
        <begin position="459"/>
        <end position="717"/>
    </location>
</feature>
<dbReference type="EMBL" id="JALLBG020000143">
    <property type="protein sequence ID" value="KAL3762043.1"/>
    <property type="molecule type" value="Genomic_DNA"/>
</dbReference>
<keyword evidence="1" id="KW-0540">Nuclease</keyword>
<keyword evidence="7" id="KW-1185">Reference proteome</keyword>
<comment type="caution">
    <text evidence="6">The sequence shown here is derived from an EMBL/GenBank/DDBJ whole genome shotgun (WGS) entry which is preliminary data.</text>
</comment>
<organism evidence="6 7">
    <name type="scientific">Discostella pseudostelligera</name>
    <dbReference type="NCBI Taxonomy" id="259834"/>
    <lineage>
        <taxon>Eukaryota</taxon>
        <taxon>Sar</taxon>
        <taxon>Stramenopiles</taxon>
        <taxon>Ochrophyta</taxon>
        <taxon>Bacillariophyta</taxon>
        <taxon>Coscinodiscophyceae</taxon>
        <taxon>Thalassiosirophycidae</taxon>
        <taxon>Stephanodiscales</taxon>
        <taxon>Stephanodiscaceae</taxon>
        <taxon>Discostella</taxon>
    </lineage>
</organism>
<evidence type="ECO:0000259" key="5">
    <source>
        <dbReference type="SMART" id="SM00475"/>
    </source>
</evidence>
<dbReference type="GO" id="GO:0006139">
    <property type="term" value="P:nucleobase-containing compound metabolic process"/>
    <property type="evidence" value="ECO:0007669"/>
    <property type="project" value="UniProtKB-ARBA"/>
</dbReference>
<protein>
    <recommendedName>
        <fullName evidence="5">5'-3' exonuclease domain-containing protein</fullName>
    </recommendedName>
</protein>
<sequence length="812" mass="90225">MDSWQIVAPIIHAFHCNCSFINIDGKPPTMRILGIVVMLSTLPRLCSGSACRSVRSSASCIASRRRLCLHRRLSPPSLSTMTACFHSKNLTVRSTTVNAFEEGEQTRLRPMPKVTRRRVTSAAAFSASVGDDCNDDEDDGATIQSDRARMFPRAAYQIYPIRQGSSRPMPPSASDYYSTNNKYKTDEIVDSSDDYPSDVYDSLSDPVEGSSTSKTFRIIRPQELQEPSMLNNASSGIAQDLPTLFEQAISSEKISDANTHSYKRIIPHVTPSFMEPIKSKAMGGETPGNDALNNDSSLRTIPAEASNGSSSTSHLTTLSRQLEHLTLQIYQLNNGVEFNINSPKQVARVLFGDGDYDTGTNKDVLEAMASAGNEMASCIYKYRKLSRDIKREERRLAQQQKGDKKNDYYGNLARHGDRKRNGANSDKKIHKDESGEEDMSAQSSQPTMLEEKDTAVKRRREPLLLIDASAYIFRSYHAIPPLHRSDGTPTGALHGVCRMLQNLLLTRLLKGDRPRVVLAFDYKGPNFRHDIYPDYKANRGPCPEDLIPQFELVREAAEAFGVVQVEAEGYEADDVIATLTRQALKDGVDVDILSGDKDLMQLITPAGIEPSVHMIDPMHFDRIDHDDVVEKWGVSSDKLGDVLALAGDSSDNIPGAPGIGPKIAAALINEFGSLDNLINGADTIKQKKRRESLMDNAEKVVIYPVIIDIALQCLLVAQRIVGIFFFLSIKVLLFRKLVSLDDSIPIDNMTLPSSFHNVSDFRMSPFDPNRLIAFYKRMELNSCENQLESRLRSGWSSFKLPPSPEDFQGVPF</sequence>
<gene>
    <name evidence="6" type="ORF">ACHAWU_002139</name>
</gene>
<dbReference type="InterPro" id="IPR029060">
    <property type="entry name" value="PIN-like_dom_sf"/>
</dbReference>
<dbReference type="CDD" id="cd09859">
    <property type="entry name" value="PIN_53EXO"/>
    <property type="match status" value="1"/>
</dbReference>
<dbReference type="Pfam" id="PF01367">
    <property type="entry name" value="5_3_exonuc"/>
    <property type="match status" value="1"/>
</dbReference>
<proteinExistence type="predicted"/>
<dbReference type="InterPro" id="IPR002421">
    <property type="entry name" value="5-3_exonuclease"/>
</dbReference>
<evidence type="ECO:0000256" key="3">
    <source>
        <dbReference type="ARBA" id="ARBA00023125"/>
    </source>
</evidence>
<dbReference type="FunFam" id="1.10.150.20:FF:000003">
    <property type="entry name" value="DNA polymerase I"/>
    <property type="match status" value="1"/>
</dbReference>
<dbReference type="GO" id="GO:0004518">
    <property type="term" value="F:nuclease activity"/>
    <property type="evidence" value="ECO:0007669"/>
    <property type="project" value="UniProtKB-KW"/>
</dbReference>
<feature type="region of interest" description="Disordered" evidence="4">
    <location>
        <begin position="278"/>
        <end position="315"/>
    </location>
</feature>
<name>A0ABD3ME11_9STRA</name>
<dbReference type="GO" id="GO:0016788">
    <property type="term" value="F:hydrolase activity, acting on ester bonds"/>
    <property type="evidence" value="ECO:0007669"/>
    <property type="project" value="UniProtKB-ARBA"/>
</dbReference>
<dbReference type="Gene3D" id="1.20.1060.10">
    <property type="entry name" value="Taq DNA Polymerase, Chain T, domain 4"/>
    <property type="match status" value="1"/>
</dbReference>
<dbReference type="CDD" id="cd09898">
    <property type="entry name" value="H3TH_53EXO"/>
    <property type="match status" value="1"/>
</dbReference>
<keyword evidence="2" id="KW-0378">Hydrolase</keyword>
<dbReference type="AlphaFoldDB" id="A0ABD3ME11"/>
<dbReference type="GO" id="GO:0003677">
    <property type="term" value="F:DNA binding"/>
    <property type="evidence" value="ECO:0007669"/>
    <property type="project" value="UniProtKB-KW"/>
</dbReference>
<dbReference type="Gene3D" id="1.10.150.20">
    <property type="entry name" value="5' to 3' exonuclease, C-terminal subdomain"/>
    <property type="match status" value="1"/>
</dbReference>
<dbReference type="SMART" id="SM00279">
    <property type="entry name" value="HhH2"/>
    <property type="match status" value="1"/>
</dbReference>
<dbReference type="SMART" id="SM00475">
    <property type="entry name" value="53EXOc"/>
    <property type="match status" value="1"/>
</dbReference>
<dbReference type="PANTHER" id="PTHR42646:SF2">
    <property type="entry name" value="5'-3' EXONUCLEASE FAMILY PROTEIN"/>
    <property type="match status" value="1"/>
</dbReference>
<dbReference type="SUPFAM" id="SSF47807">
    <property type="entry name" value="5' to 3' exonuclease, C-terminal subdomain"/>
    <property type="match status" value="1"/>
</dbReference>
<evidence type="ECO:0000256" key="2">
    <source>
        <dbReference type="ARBA" id="ARBA00022801"/>
    </source>
</evidence>
<dbReference type="Gene3D" id="3.40.50.1010">
    <property type="entry name" value="5'-nuclease"/>
    <property type="match status" value="1"/>
</dbReference>
<dbReference type="Pfam" id="PF02739">
    <property type="entry name" value="5_3_exonuc_N"/>
    <property type="match status" value="1"/>
</dbReference>
<reference evidence="6 7" key="1">
    <citation type="submission" date="2024-10" db="EMBL/GenBank/DDBJ databases">
        <title>Updated reference genomes for cyclostephanoid diatoms.</title>
        <authorList>
            <person name="Roberts W.R."/>
            <person name="Alverson A.J."/>
        </authorList>
    </citation>
    <scope>NUCLEOTIDE SEQUENCE [LARGE SCALE GENOMIC DNA]</scope>
    <source>
        <strain evidence="6 7">AJA232-27</strain>
    </source>
</reference>
<dbReference type="InterPro" id="IPR036279">
    <property type="entry name" value="5-3_exonuclease_C_sf"/>
</dbReference>
<dbReference type="InterPro" id="IPR038969">
    <property type="entry name" value="FEN"/>
</dbReference>
<feature type="region of interest" description="Disordered" evidence="4">
    <location>
        <begin position="394"/>
        <end position="455"/>
    </location>
</feature>
<evidence type="ECO:0000256" key="4">
    <source>
        <dbReference type="SAM" id="MobiDB-lite"/>
    </source>
</evidence>
<evidence type="ECO:0000313" key="6">
    <source>
        <dbReference type="EMBL" id="KAL3762043.1"/>
    </source>
</evidence>
<dbReference type="InterPro" id="IPR008918">
    <property type="entry name" value="HhH2"/>
</dbReference>